<organism evidence="1">
    <name type="scientific">Salix viminalis</name>
    <name type="common">Common osier</name>
    <name type="synonym">Basket willow</name>
    <dbReference type="NCBI Taxonomy" id="40686"/>
    <lineage>
        <taxon>Eukaryota</taxon>
        <taxon>Viridiplantae</taxon>
        <taxon>Streptophyta</taxon>
        <taxon>Embryophyta</taxon>
        <taxon>Tracheophyta</taxon>
        <taxon>Spermatophyta</taxon>
        <taxon>Magnoliopsida</taxon>
        <taxon>eudicotyledons</taxon>
        <taxon>Gunneridae</taxon>
        <taxon>Pentapetalae</taxon>
        <taxon>rosids</taxon>
        <taxon>fabids</taxon>
        <taxon>Malpighiales</taxon>
        <taxon>Salicaceae</taxon>
        <taxon>Saliceae</taxon>
        <taxon>Salix</taxon>
    </lineage>
</organism>
<accession>A0A6N2LEA8</accession>
<reference evidence="1" key="1">
    <citation type="submission" date="2019-03" db="EMBL/GenBank/DDBJ databases">
        <authorList>
            <person name="Mank J."/>
            <person name="Almeida P."/>
        </authorList>
    </citation>
    <scope>NUCLEOTIDE SEQUENCE</scope>
    <source>
        <strain evidence="1">78183</strain>
    </source>
</reference>
<protein>
    <submittedName>
        <fullName evidence="1">Uncharacterized protein</fullName>
    </submittedName>
</protein>
<gene>
    <name evidence="1" type="ORF">SVIM_LOCUS157943</name>
</gene>
<dbReference type="AlphaFoldDB" id="A0A6N2LEA8"/>
<evidence type="ECO:0000313" key="1">
    <source>
        <dbReference type="EMBL" id="VFU33797.1"/>
    </source>
</evidence>
<dbReference type="EMBL" id="CAADRP010000946">
    <property type="protein sequence ID" value="VFU33797.1"/>
    <property type="molecule type" value="Genomic_DNA"/>
</dbReference>
<name>A0A6N2LEA8_SALVM</name>
<sequence>MGNMPHGHAPLVGFDRPKPGPCFACTSLPKGDVKVENKTRNEETRRELGGKHFQIVTKRDGWLMLIVNMFVSRNFTLQCRVYAAMKIRKNLCVGTLKLIFGFKNILHVNQKQTQLSHFVALVVKFHCHMHIKPQSFLTIFLIH</sequence>
<proteinExistence type="predicted"/>